<dbReference type="GO" id="GO:0016020">
    <property type="term" value="C:membrane"/>
    <property type="evidence" value="ECO:0007669"/>
    <property type="project" value="InterPro"/>
</dbReference>
<keyword evidence="5" id="KW-1133">Transmembrane helix</keyword>
<dbReference type="GO" id="GO:0006935">
    <property type="term" value="P:chemotaxis"/>
    <property type="evidence" value="ECO:0007669"/>
    <property type="project" value="InterPro"/>
</dbReference>
<feature type="transmembrane region" description="Helical" evidence="5">
    <location>
        <begin position="13"/>
        <end position="32"/>
    </location>
</feature>
<dbReference type="SMART" id="SM00283">
    <property type="entry name" value="MA"/>
    <property type="match status" value="1"/>
</dbReference>
<protein>
    <submittedName>
        <fullName evidence="8">Methyl-accepting chemotaxis protein</fullName>
    </submittedName>
</protein>
<gene>
    <name evidence="8" type="ORF">HGG79_12135</name>
</gene>
<comment type="similarity">
    <text evidence="2">Belongs to the methyl-accepting chemotaxis (MCP) protein family.</text>
</comment>
<dbReference type="AlphaFoldDB" id="A0A923J2A8"/>
<dbReference type="GO" id="GO:0007165">
    <property type="term" value="P:signal transduction"/>
    <property type="evidence" value="ECO:0007669"/>
    <property type="project" value="UniProtKB-KW"/>
</dbReference>
<evidence type="ECO:0000259" key="7">
    <source>
        <dbReference type="PROSITE" id="PS50885"/>
    </source>
</evidence>
<dbReference type="PRINTS" id="PR00260">
    <property type="entry name" value="CHEMTRNSDUCR"/>
</dbReference>
<dbReference type="Pfam" id="PF00015">
    <property type="entry name" value="MCPsignal"/>
    <property type="match status" value="1"/>
</dbReference>
<name>A0A923J2A8_CLOTT</name>
<evidence type="ECO:0000256" key="3">
    <source>
        <dbReference type="PROSITE-ProRule" id="PRU00284"/>
    </source>
</evidence>
<evidence type="ECO:0000259" key="6">
    <source>
        <dbReference type="PROSITE" id="PS50111"/>
    </source>
</evidence>
<dbReference type="CDD" id="cd06225">
    <property type="entry name" value="HAMP"/>
    <property type="match status" value="1"/>
</dbReference>
<dbReference type="Pfam" id="PF12729">
    <property type="entry name" value="4HB_MCP_1"/>
    <property type="match status" value="1"/>
</dbReference>
<evidence type="ECO:0000256" key="2">
    <source>
        <dbReference type="ARBA" id="ARBA00029447"/>
    </source>
</evidence>
<accession>A0A923J2A8</accession>
<sequence>MKFFNNLRITFKLALSFLIVGLLMIFISTLGMSNMNKINRGADSLYYDNIVGIDSINDIDKNLIATYLDTQLMTKEEYSGRKNELKDEIDKLSKEYHRIMEVYKNAITKDEDSKLFSEFEVKLKEYENIRNSYISLIMQNKTVEAKEKFKEFTNMRSNISDMLDKLIELNKTWAKDAVANNKITFNNSRKVTLAIIITSFILLSICSVLIIRAITMPLKKIKDFSDRLSEYNFSEELIIDVKDEFGETAMALNRAQHNVNSLIRSVIDSAQDMSASSEELSATVEELSSNFETINISTSEINSVVHNTSTTAEEVSASVQEIDSSISVLSNKAVDGSSNSLKIKERAAYIKRDSKELVGNTTKIYNNIEKEIIKDIEKGKVVNEIKDMANIIGNIAEQTNLLALNAAIEAARAGEQGKGFAVVAEEVRKLAEQSSVAAENVKVTIDEVQKAFNSVCKNSNELLRFMNEEVSKQFETFVKVGEQYDEDGNFFNNMSEELASMTEEITATINQVNEEVKNMSQMSQTSSENLKGIKESINESTQAMENVAATAQNQAELAQTLNELVQKFKVD</sequence>
<keyword evidence="5" id="KW-0812">Transmembrane</keyword>
<dbReference type="RefSeq" id="WP_035145680.1">
    <property type="nucleotide sequence ID" value="NZ_JAAZWO010000015.1"/>
</dbReference>
<feature type="domain" description="HAMP" evidence="7">
    <location>
        <begin position="212"/>
        <end position="264"/>
    </location>
</feature>
<comment type="caution">
    <text evidence="8">The sequence shown here is derived from an EMBL/GenBank/DDBJ whole genome shotgun (WGS) entry which is preliminary data.</text>
</comment>
<evidence type="ECO:0000256" key="5">
    <source>
        <dbReference type="SAM" id="Phobius"/>
    </source>
</evidence>
<dbReference type="PANTHER" id="PTHR32089">
    <property type="entry name" value="METHYL-ACCEPTING CHEMOTAXIS PROTEIN MCPB"/>
    <property type="match status" value="1"/>
</dbReference>
<dbReference type="SUPFAM" id="SSF58104">
    <property type="entry name" value="Methyl-accepting chemotaxis protein (MCP) signaling domain"/>
    <property type="match status" value="1"/>
</dbReference>
<keyword evidence="5" id="KW-0472">Membrane</keyword>
<evidence type="ECO:0000256" key="1">
    <source>
        <dbReference type="ARBA" id="ARBA00023224"/>
    </source>
</evidence>
<feature type="coiled-coil region" evidence="4">
    <location>
        <begin position="75"/>
        <end position="102"/>
    </location>
</feature>
<dbReference type="InterPro" id="IPR004089">
    <property type="entry name" value="MCPsignal_dom"/>
</dbReference>
<keyword evidence="9" id="KW-1185">Reference proteome</keyword>
<keyword evidence="4" id="KW-0175">Coiled coil</keyword>
<evidence type="ECO:0000256" key="4">
    <source>
        <dbReference type="SAM" id="Coils"/>
    </source>
</evidence>
<evidence type="ECO:0000313" key="9">
    <source>
        <dbReference type="Proteomes" id="UP000563151"/>
    </source>
</evidence>
<dbReference type="InterPro" id="IPR003660">
    <property type="entry name" value="HAMP_dom"/>
</dbReference>
<dbReference type="PROSITE" id="PS50111">
    <property type="entry name" value="CHEMOTAXIS_TRANSDUC_2"/>
    <property type="match status" value="1"/>
</dbReference>
<dbReference type="Proteomes" id="UP000563151">
    <property type="component" value="Unassembled WGS sequence"/>
</dbReference>
<dbReference type="InterPro" id="IPR004090">
    <property type="entry name" value="Chemotax_Me-accpt_rcpt"/>
</dbReference>
<feature type="domain" description="Methyl-accepting transducer" evidence="6">
    <location>
        <begin position="276"/>
        <end position="520"/>
    </location>
</feature>
<dbReference type="EMBL" id="JAAZWO010000015">
    <property type="protein sequence ID" value="MBC2398515.1"/>
    <property type="molecule type" value="Genomic_DNA"/>
</dbReference>
<evidence type="ECO:0000313" key="8">
    <source>
        <dbReference type="EMBL" id="MBC2398515.1"/>
    </source>
</evidence>
<keyword evidence="1 3" id="KW-0807">Transducer</keyword>
<organism evidence="8 9">
    <name type="scientific">Clostridium tetanomorphum</name>
    <dbReference type="NCBI Taxonomy" id="1553"/>
    <lineage>
        <taxon>Bacteria</taxon>
        <taxon>Bacillati</taxon>
        <taxon>Bacillota</taxon>
        <taxon>Clostridia</taxon>
        <taxon>Eubacteriales</taxon>
        <taxon>Clostridiaceae</taxon>
        <taxon>Clostridium</taxon>
    </lineage>
</organism>
<dbReference type="PANTHER" id="PTHR32089:SF112">
    <property type="entry name" value="LYSOZYME-LIKE PROTEIN-RELATED"/>
    <property type="match status" value="1"/>
</dbReference>
<reference evidence="8 9" key="1">
    <citation type="submission" date="2020-04" db="EMBL/GenBank/DDBJ databases">
        <title>Genomic insights into acetone-butanol-ethanol (ABE) fermentation by sequencing solventogenic clostridia strains.</title>
        <authorList>
            <person name="Brown S."/>
        </authorList>
    </citation>
    <scope>NUCLEOTIDE SEQUENCE [LARGE SCALE GENOMIC DNA]</scope>
    <source>
        <strain evidence="8 9">DJ011</strain>
    </source>
</reference>
<dbReference type="GO" id="GO:0004888">
    <property type="term" value="F:transmembrane signaling receptor activity"/>
    <property type="evidence" value="ECO:0007669"/>
    <property type="project" value="InterPro"/>
</dbReference>
<feature type="transmembrane region" description="Helical" evidence="5">
    <location>
        <begin position="191"/>
        <end position="214"/>
    </location>
</feature>
<proteinExistence type="inferred from homology"/>
<dbReference type="PROSITE" id="PS50885">
    <property type="entry name" value="HAMP"/>
    <property type="match status" value="1"/>
</dbReference>
<dbReference type="Gene3D" id="1.10.287.950">
    <property type="entry name" value="Methyl-accepting chemotaxis protein"/>
    <property type="match status" value="1"/>
</dbReference>
<dbReference type="InterPro" id="IPR024478">
    <property type="entry name" value="HlyB_4HB_MCP"/>
</dbReference>